<gene>
    <name evidence="3" type="ORF">Tci_930256</name>
</gene>
<reference evidence="3" key="1">
    <citation type="journal article" date="2019" name="Sci. Rep.">
        <title>Draft genome of Tanacetum cinerariifolium, the natural source of mosquito coil.</title>
        <authorList>
            <person name="Yamashiro T."/>
            <person name="Shiraishi A."/>
            <person name="Satake H."/>
            <person name="Nakayama K."/>
        </authorList>
    </citation>
    <scope>NUCLEOTIDE SEQUENCE</scope>
</reference>
<accession>A0A699XF63</accession>
<dbReference type="GO" id="GO:0003723">
    <property type="term" value="F:RNA binding"/>
    <property type="evidence" value="ECO:0007669"/>
    <property type="project" value="TreeGrafter"/>
</dbReference>
<dbReference type="Gene3D" id="3.40.50.300">
    <property type="entry name" value="P-loop containing nucleotide triphosphate hydrolases"/>
    <property type="match status" value="1"/>
</dbReference>
<protein>
    <recommendedName>
        <fullName evidence="1">RNA helicase</fullName>
        <ecNumber evidence="1">3.6.4.13</ecNumber>
    </recommendedName>
</protein>
<keyword evidence="3" id="KW-0547">Nucleotide-binding</keyword>
<feature type="non-terminal residue" evidence="3">
    <location>
        <position position="1"/>
    </location>
</feature>
<dbReference type="PANTHER" id="PTHR18934">
    <property type="entry name" value="ATP-DEPENDENT RNA HELICASE"/>
    <property type="match status" value="1"/>
</dbReference>
<evidence type="ECO:0000256" key="1">
    <source>
        <dbReference type="ARBA" id="ARBA00012552"/>
    </source>
</evidence>
<name>A0A699XF63_TANCI</name>
<dbReference type="InterPro" id="IPR027417">
    <property type="entry name" value="P-loop_NTPase"/>
</dbReference>
<keyword evidence="3" id="KW-0067">ATP-binding</keyword>
<dbReference type="AlphaFoldDB" id="A0A699XF63"/>
<dbReference type="SUPFAM" id="SSF52540">
    <property type="entry name" value="P-loop containing nucleoside triphosphate hydrolases"/>
    <property type="match status" value="1"/>
</dbReference>
<feature type="non-terminal residue" evidence="3">
    <location>
        <position position="86"/>
    </location>
</feature>
<comment type="catalytic activity">
    <reaction evidence="2">
        <text>ATP + H2O = ADP + phosphate + H(+)</text>
        <dbReference type="Rhea" id="RHEA:13065"/>
        <dbReference type="ChEBI" id="CHEBI:15377"/>
        <dbReference type="ChEBI" id="CHEBI:15378"/>
        <dbReference type="ChEBI" id="CHEBI:30616"/>
        <dbReference type="ChEBI" id="CHEBI:43474"/>
        <dbReference type="ChEBI" id="CHEBI:456216"/>
        <dbReference type="EC" id="3.6.4.13"/>
    </reaction>
</comment>
<keyword evidence="3" id="KW-0378">Hydrolase</keyword>
<evidence type="ECO:0000313" key="3">
    <source>
        <dbReference type="EMBL" id="GFD58287.1"/>
    </source>
</evidence>
<comment type="caution">
    <text evidence="3">The sequence shown here is derived from an EMBL/GenBank/DDBJ whole genome shotgun (WGS) entry which is preliminary data.</text>
</comment>
<dbReference type="EMBL" id="BKCJ011851069">
    <property type="protein sequence ID" value="GFD58287.1"/>
    <property type="molecule type" value="Genomic_DNA"/>
</dbReference>
<dbReference type="PANTHER" id="PTHR18934:SF267">
    <property type="entry name" value="ATP-DEPENDENT RNA HELICASE YLR419W-RELATED"/>
    <property type="match status" value="1"/>
</dbReference>
<organism evidence="3">
    <name type="scientific">Tanacetum cinerariifolium</name>
    <name type="common">Dalmatian daisy</name>
    <name type="synonym">Chrysanthemum cinerariifolium</name>
    <dbReference type="NCBI Taxonomy" id="118510"/>
    <lineage>
        <taxon>Eukaryota</taxon>
        <taxon>Viridiplantae</taxon>
        <taxon>Streptophyta</taxon>
        <taxon>Embryophyta</taxon>
        <taxon>Tracheophyta</taxon>
        <taxon>Spermatophyta</taxon>
        <taxon>Magnoliopsida</taxon>
        <taxon>eudicotyledons</taxon>
        <taxon>Gunneridae</taxon>
        <taxon>Pentapetalae</taxon>
        <taxon>asterids</taxon>
        <taxon>campanulids</taxon>
        <taxon>Asterales</taxon>
        <taxon>Asteraceae</taxon>
        <taxon>Asteroideae</taxon>
        <taxon>Anthemideae</taxon>
        <taxon>Anthemidinae</taxon>
        <taxon>Tanacetum</taxon>
    </lineage>
</organism>
<sequence>GETGSGKSTQSVQFVLDDLIQKQLGAVVNIICTQPRRISALGLADRVADERCARVGDEIGYTIRGESKQKPGVTKITFVTTGVLLR</sequence>
<evidence type="ECO:0000256" key="2">
    <source>
        <dbReference type="ARBA" id="ARBA00047984"/>
    </source>
</evidence>
<dbReference type="GO" id="GO:0003724">
    <property type="term" value="F:RNA helicase activity"/>
    <property type="evidence" value="ECO:0007669"/>
    <property type="project" value="UniProtKB-EC"/>
</dbReference>
<proteinExistence type="predicted"/>
<dbReference type="EC" id="3.6.4.13" evidence="1"/>
<keyword evidence="3" id="KW-0347">Helicase</keyword>
<dbReference type="CDD" id="cd17917">
    <property type="entry name" value="DEXHc_RHA-like"/>
    <property type="match status" value="1"/>
</dbReference>